<dbReference type="EMBL" id="JAGKQM010000018">
    <property type="protein sequence ID" value="KAH0862026.1"/>
    <property type="molecule type" value="Genomic_DNA"/>
</dbReference>
<keyword evidence="1" id="KW-1133">Transmembrane helix</keyword>
<evidence type="ECO:0000313" key="2">
    <source>
        <dbReference type="EMBL" id="KAH0862026.1"/>
    </source>
</evidence>
<comment type="caution">
    <text evidence="2">The sequence shown here is derived from an EMBL/GenBank/DDBJ whole genome shotgun (WGS) entry which is preliminary data.</text>
</comment>
<keyword evidence="1" id="KW-0812">Transmembrane</keyword>
<dbReference type="Proteomes" id="UP000824890">
    <property type="component" value="Unassembled WGS sequence"/>
</dbReference>
<evidence type="ECO:0000256" key="1">
    <source>
        <dbReference type="SAM" id="Phobius"/>
    </source>
</evidence>
<accession>A0ABQ7Y1K4</accession>
<sequence>MALPSKRREMEMMKLMMSDYKVDTINDDLHMFYVFTNEVCGRSKSNSLKLILTNLFLLVSLTRFITPMLMNRKSLSLSFTNLDHSLNLYMLLMFCGSSGAVCLDVINQTWSPMFDRPAYELKVKGSSHSLFFQLASLFN</sequence>
<keyword evidence="3" id="KW-1185">Reference proteome</keyword>
<name>A0ABQ7Y1K4_BRANA</name>
<feature type="transmembrane region" description="Helical" evidence="1">
    <location>
        <begin position="48"/>
        <end position="66"/>
    </location>
</feature>
<evidence type="ECO:0000313" key="3">
    <source>
        <dbReference type="Proteomes" id="UP000824890"/>
    </source>
</evidence>
<reference evidence="2 3" key="1">
    <citation type="submission" date="2021-05" db="EMBL/GenBank/DDBJ databases">
        <title>Genome Assembly of Synthetic Allotetraploid Brassica napus Reveals Homoeologous Exchanges between Subgenomes.</title>
        <authorList>
            <person name="Davis J.T."/>
        </authorList>
    </citation>
    <scope>NUCLEOTIDE SEQUENCE [LARGE SCALE GENOMIC DNA]</scope>
    <source>
        <strain evidence="3">cv. Da-Ae</strain>
        <tissue evidence="2">Seedling</tissue>
    </source>
</reference>
<organism evidence="2 3">
    <name type="scientific">Brassica napus</name>
    <name type="common">Rape</name>
    <dbReference type="NCBI Taxonomy" id="3708"/>
    <lineage>
        <taxon>Eukaryota</taxon>
        <taxon>Viridiplantae</taxon>
        <taxon>Streptophyta</taxon>
        <taxon>Embryophyta</taxon>
        <taxon>Tracheophyta</taxon>
        <taxon>Spermatophyta</taxon>
        <taxon>Magnoliopsida</taxon>
        <taxon>eudicotyledons</taxon>
        <taxon>Gunneridae</taxon>
        <taxon>Pentapetalae</taxon>
        <taxon>rosids</taxon>
        <taxon>malvids</taxon>
        <taxon>Brassicales</taxon>
        <taxon>Brassicaceae</taxon>
        <taxon>Brassiceae</taxon>
        <taxon>Brassica</taxon>
    </lineage>
</organism>
<feature type="transmembrane region" description="Helical" evidence="1">
    <location>
        <begin position="86"/>
        <end position="106"/>
    </location>
</feature>
<proteinExistence type="predicted"/>
<keyword evidence="1" id="KW-0472">Membrane</keyword>
<protein>
    <submittedName>
        <fullName evidence="2">Uncharacterized protein</fullName>
    </submittedName>
</protein>
<gene>
    <name evidence="2" type="ORF">HID58_079237</name>
</gene>